<accession>A0A183INY2</accession>
<dbReference type="AlphaFoldDB" id="A0A183INY2"/>
<protein>
    <submittedName>
        <fullName evidence="2 4">Uncharacterized protein</fullName>
    </submittedName>
</protein>
<evidence type="ECO:0000313" key="3">
    <source>
        <dbReference type="Proteomes" id="UP000270296"/>
    </source>
</evidence>
<proteinExistence type="predicted"/>
<keyword evidence="1" id="KW-0732">Signal</keyword>
<evidence type="ECO:0000313" key="4">
    <source>
        <dbReference type="WBParaSite" id="SBAD_0000554501-mRNA-1"/>
    </source>
</evidence>
<gene>
    <name evidence="2" type="ORF">SBAD_LOCUS5329</name>
</gene>
<feature type="signal peptide" evidence="1">
    <location>
        <begin position="1"/>
        <end position="21"/>
    </location>
</feature>
<dbReference type="Proteomes" id="UP000270296">
    <property type="component" value="Unassembled WGS sequence"/>
</dbReference>
<evidence type="ECO:0000313" key="2">
    <source>
        <dbReference type="EMBL" id="VDP06927.1"/>
    </source>
</evidence>
<reference evidence="2 3" key="2">
    <citation type="submission" date="2018-11" db="EMBL/GenBank/DDBJ databases">
        <authorList>
            <consortium name="Pathogen Informatics"/>
        </authorList>
    </citation>
    <scope>NUCLEOTIDE SEQUENCE [LARGE SCALE GENOMIC DNA]</scope>
</reference>
<feature type="chain" id="PRO_5043140157" evidence="1">
    <location>
        <begin position="22"/>
        <end position="319"/>
    </location>
</feature>
<organism evidence="4">
    <name type="scientific">Soboliphyme baturini</name>
    <dbReference type="NCBI Taxonomy" id="241478"/>
    <lineage>
        <taxon>Eukaryota</taxon>
        <taxon>Metazoa</taxon>
        <taxon>Ecdysozoa</taxon>
        <taxon>Nematoda</taxon>
        <taxon>Enoplea</taxon>
        <taxon>Dorylaimia</taxon>
        <taxon>Dioctophymatida</taxon>
        <taxon>Dioctophymatoidea</taxon>
        <taxon>Soboliphymatidae</taxon>
        <taxon>Soboliphyme</taxon>
    </lineage>
</organism>
<keyword evidence="3" id="KW-1185">Reference proteome</keyword>
<dbReference type="EMBL" id="UZAM01008916">
    <property type="protein sequence ID" value="VDP06927.1"/>
    <property type="molecule type" value="Genomic_DNA"/>
</dbReference>
<dbReference type="WBParaSite" id="SBAD_0000554501-mRNA-1">
    <property type="protein sequence ID" value="SBAD_0000554501-mRNA-1"/>
    <property type="gene ID" value="SBAD_0000554501"/>
</dbReference>
<name>A0A183INY2_9BILA</name>
<sequence>MMVMTFRLVFILILLVAVCHCRSEPSVASNKTSSGEKSFLSQVAGALIDTFFPKMKMKSTRSTQFNPRNLNMQYEVADPQGGKLSMATQGQWPYANSFSAVNDPNGFFPVHPVHGAQPNWAPQGHQPTVNAGGWFVFGGTAWFLHRFLGLQLGLQQSQQPAFRDMSSLYHIPRMPSQGFQANKADQRAMSPEGQYRTVENFQQQRNDNRSKIPRTFTPYISISGRSKETEEPVMDQFRTMDLSLKNRTLQDSILQSPQAAEEFMKQLLKQQENNVLPLAHKSIPLKTLAYEASYNCPQCIIHAPRKLIGPWTQVKSLLE</sequence>
<evidence type="ECO:0000256" key="1">
    <source>
        <dbReference type="SAM" id="SignalP"/>
    </source>
</evidence>
<reference evidence="4" key="1">
    <citation type="submission" date="2016-06" db="UniProtKB">
        <authorList>
            <consortium name="WormBaseParasite"/>
        </authorList>
    </citation>
    <scope>IDENTIFICATION</scope>
</reference>